<dbReference type="SMART" id="SM00710">
    <property type="entry name" value="PbH1"/>
    <property type="match status" value="8"/>
</dbReference>
<name>A0A6B8RFZ1_9BACL</name>
<dbReference type="Pfam" id="PF12708">
    <property type="entry name" value="Pect-lyase_RHGA_epim"/>
    <property type="match status" value="1"/>
</dbReference>
<evidence type="ECO:0000313" key="5">
    <source>
        <dbReference type="Proteomes" id="UP000426246"/>
    </source>
</evidence>
<keyword evidence="1" id="KW-1133">Transmembrane helix</keyword>
<accession>A0A6B8RFZ1</accession>
<organism evidence="4 5">
    <name type="scientific">Paenibacillus psychroresistens</name>
    <dbReference type="NCBI Taxonomy" id="1778678"/>
    <lineage>
        <taxon>Bacteria</taxon>
        <taxon>Bacillati</taxon>
        <taxon>Bacillota</taxon>
        <taxon>Bacilli</taxon>
        <taxon>Bacillales</taxon>
        <taxon>Paenibacillaceae</taxon>
        <taxon>Paenibacillus</taxon>
    </lineage>
</organism>
<dbReference type="InterPro" id="IPR024535">
    <property type="entry name" value="RHGA/B-epi-like_pectate_lyase"/>
</dbReference>
<evidence type="ECO:0008006" key="6">
    <source>
        <dbReference type="Google" id="ProtNLM"/>
    </source>
</evidence>
<sequence length="784" mass="85193">MHQIIKKQAIISREAAMKKGIRLSIFPSLILLMAISTILFFQAAAADDIHVKSEAQVVADLGILIGDGKGLTTEYLQKPTTRIQSVILFLRLKGLEAEALKYTGTVNFDDAKLVWADGQKILGYVKANPQFGWLGLGNNTFDPQATITAQQYYKVMLETLGYKQDVDYDYVNVLQFAGTHGLSRVANNQPFSNANVATATLEALNAQVHDAPQTLAVQLTEAIKLDASRLEPLHYSRIEWQTSASVGSFLTDAQGLTLYYTKKNATQMNACDAGCLKNWPVFYADKLLIPADLDVKDFGAFKRADGIKQTTYKGYPLYYGVHDLKRGDITGQGVDNEWHAVNSTPLKAIAAAPTVTALPAKYLQVKDFGAAGNGVKDDTAAIQAAVNKAGELGGATVYFPKGVYILKNTIMVEHDNITLEGVGWEAELRLMVHPQRVITIKNAKHSVVRNLQVSLGLSGVLRNDSDEGIYVAGKSTDFLIEKVLGNAKGIMVRGDITQGIIRDNSIKNSLADGIHITNGANNINITNNTLENTGDDAIAVVSYVSGVNYAYKINIVSNHIKNSRARGIAHVGGKNVNIFANTIEGTSSSGILVDQDRNYNTFPSYNTNIEDNTITGAGSYALQRGNEFGIEVASNTFGTSIKSNLIQNGVFRGIGVSADKTIIRFNRILKNAETGIQVDANEVILEGNRLELNGKYGIYSSGRKGLVVLNNALVNNNALNYNLIDNLKLIDINDAQITDNKSIDTRVPSLVERPYQLLGSCKNLVFTDNTSSGTKQAELIQCKP</sequence>
<evidence type="ECO:0000256" key="1">
    <source>
        <dbReference type="SAM" id="Phobius"/>
    </source>
</evidence>
<dbReference type="PANTHER" id="PTHR39335:SF1">
    <property type="entry name" value="BLL4220 PROTEIN"/>
    <property type="match status" value="1"/>
</dbReference>
<dbReference type="EMBL" id="CP034235">
    <property type="protein sequence ID" value="QGQ94422.1"/>
    <property type="molecule type" value="Genomic_DNA"/>
</dbReference>
<dbReference type="InterPro" id="IPR007742">
    <property type="entry name" value="NosD_dom"/>
</dbReference>
<dbReference type="InterPro" id="IPR011050">
    <property type="entry name" value="Pectin_lyase_fold/virulence"/>
</dbReference>
<feature type="transmembrane region" description="Helical" evidence="1">
    <location>
        <begin position="21"/>
        <end position="41"/>
    </location>
</feature>
<evidence type="ECO:0000259" key="2">
    <source>
        <dbReference type="Pfam" id="PF05048"/>
    </source>
</evidence>
<dbReference type="GO" id="GO:0043448">
    <property type="term" value="P:alkane catabolic process"/>
    <property type="evidence" value="ECO:0007669"/>
    <property type="project" value="TreeGrafter"/>
</dbReference>
<reference evidence="5" key="1">
    <citation type="submission" date="2018-11" db="EMBL/GenBank/DDBJ databases">
        <title>Complete genome sequence of Paenibacillus sp. ML311-T8.</title>
        <authorList>
            <person name="Nam Y.-D."/>
            <person name="Kang J."/>
            <person name="Chung W.-H."/>
            <person name="Park Y.S."/>
        </authorList>
    </citation>
    <scope>NUCLEOTIDE SEQUENCE [LARGE SCALE GENOMIC DNA]</scope>
    <source>
        <strain evidence="5">ML311-T8</strain>
    </source>
</reference>
<dbReference type="InterPro" id="IPR006626">
    <property type="entry name" value="PbH1"/>
</dbReference>
<feature type="domain" description="Rhamnogalacturonase A/B/Epimerase-like pectate lyase" evidence="3">
    <location>
        <begin position="364"/>
        <end position="592"/>
    </location>
</feature>
<dbReference type="AlphaFoldDB" id="A0A6B8RFZ1"/>
<protein>
    <recommendedName>
        <fullName evidence="6">Pectate lyase superfamily protein domain-containing protein</fullName>
    </recommendedName>
</protein>
<dbReference type="Pfam" id="PF03640">
    <property type="entry name" value="Lipoprotein_15"/>
    <property type="match status" value="1"/>
</dbReference>
<gene>
    <name evidence="4" type="ORF">EHS13_05635</name>
</gene>
<dbReference type="Proteomes" id="UP000426246">
    <property type="component" value="Chromosome"/>
</dbReference>
<proteinExistence type="predicted"/>
<evidence type="ECO:0000259" key="3">
    <source>
        <dbReference type="Pfam" id="PF12708"/>
    </source>
</evidence>
<dbReference type="KEGG" id="ppsc:EHS13_05635"/>
<evidence type="ECO:0000313" key="4">
    <source>
        <dbReference type="EMBL" id="QGQ94422.1"/>
    </source>
</evidence>
<keyword evidence="5" id="KW-1185">Reference proteome</keyword>
<dbReference type="Pfam" id="PF05048">
    <property type="entry name" value="NosD"/>
    <property type="match status" value="1"/>
</dbReference>
<dbReference type="InterPro" id="IPR012334">
    <property type="entry name" value="Pectin_lyas_fold"/>
</dbReference>
<dbReference type="InterPro" id="IPR005297">
    <property type="entry name" value="Lipoprotein_repeat"/>
</dbReference>
<keyword evidence="1" id="KW-0812">Transmembrane</keyword>
<dbReference type="Gene3D" id="2.160.20.10">
    <property type="entry name" value="Single-stranded right-handed beta-helix, Pectin lyase-like"/>
    <property type="match status" value="2"/>
</dbReference>
<keyword evidence="1" id="KW-0472">Membrane</keyword>
<dbReference type="SUPFAM" id="SSF51126">
    <property type="entry name" value="Pectin lyase-like"/>
    <property type="match status" value="2"/>
</dbReference>
<feature type="domain" description="Periplasmic copper-binding protein NosD beta helix" evidence="2">
    <location>
        <begin position="625"/>
        <end position="717"/>
    </location>
</feature>
<dbReference type="PANTHER" id="PTHR39335">
    <property type="entry name" value="BLL4220 PROTEIN"/>
    <property type="match status" value="1"/>
</dbReference>